<proteinExistence type="predicted"/>
<protein>
    <submittedName>
        <fullName evidence="2">DUF1294 domain-containing protein</fullName>
    </submittedName>
</protein>
<accession>A0A7C9VI28</accession>
<keyword evidence="1" id="KW-1133">Transmembrane helix</keyword>
<dbReference type="PIRSF" id="PIRSF002599">
    <property type="entry name" value="Cold_shock_A"/>
    <property type="match status" value="1"/>
</dbReference>
<feature type="transmembrane region" description="Helical" evidence="1">
    <location>
        <begin position="35"/>
        <end position="54"/>
    </location>
</feature>
<comment type="caution">
    <text evidence="2">The sequence shown here is derived from an EMBL/GenBank/DDBJ whole genome shotgun (WGS) entry which is preliminary data.</text>
</comment>
<dbReference type="AlphaFoldDB" id="A0A7C9VI28"/>
<keyword evidence="1" id="KW-0812">Transmembrane</keyword>
<dbReference type="Pfam" id="PF06961">
    <property type="entry name" value="DUF1294"/>
    <property type="match status" value="1"/>
</dbReference>
<keyword evidence="3" id="KW-1185">Reference proteome</keyword>
<evidence type="ECO:0000256" key="1">
    <source>
        <dbReference type="SAM" id="Phobius"/>
    </source>
</evidence>
<dbReference type="InterPro" id="IPR010718">
    <property type="entry name" value="DUF1294"/>
</dbReference>
<feature type="transmembrane region" description="Helical" evidence="1">
    <location>
        <begin position="66"/>
        <end position="87"/>
    </location>
</feature>
<dbReference type="GO" id="GO:0003676">
    <property type="term" value="F:nucleic acid binding"/>
    <property type="evidence" value="ECO:0007669"/>
    <property type="project" value="InterPro"/>
</dbReference>
<reference evidence="2" key="1">
    <citation type="submission" date="2020-02" db="EMBL/GenBank/DDBJ databases">
        <title>Draft genome sequence of Candidatus Afipia apatlaquensis IBT-C3, a potential strain for decolorization of textile dyes.</title>
        <authorList>
            <person name="Sanchez-Reyes A."/>
            <person name="Breton-Deval L."/>
            <person name="Mangelson H."/>
            <person name="Sanchez-Flores A."/>
        </authorList>
    </citation>
    <scope>NUCLEOTIDE SEQUENCE [LARGE SCALE GENOMIC DNA]</scope>
    <source>
        <strain evidence="2">IBT-C3</strain>
    </source>
</reference>
<evidence type="ECO:0000313" key="2">
    <source>
        <dbReference type="EMBL" id="NGX94272.1"/>
    </source>
</evidence>
<keyword evidence="1" id="KW-0472">Membrane</keyword>
<dbReference type="Proteomes" id="UP000480266">
    <property type="component" value="Unassembled WGS sequence"/>
</dbReference>
<dbReference type="EMBL" id="JAAMRR010000168">
    <property type="protein sequence ID" value="NGX94272.1"/>
    <property type="molecule type" value="Genomic_DNA"/>
</dbReference>
<evidence type="ECO:0000313" key="3">
    <source>
        <dbReference type="Proteomes" id="UP000480266"/>
    </source>
</evidence>
<dbReference type="InterPro" id="IPR012156">
    <property type="entry name" value="Cold_shock_CspA"/>
</dbReference>
<organism evidence="2 3">
    <name type="scientific">Candidatus Afipia apatlaquensis</name>
    <dbReference type="NCBI Taxonomy" id="2712852"/>
    <lineage>
        <taxon>Bacteria</taxon>
        <taxon>Pseudomonadati</taxon>
        <taxon>Pseudomonadota</taxon>
        <taxon>Alphaproteobacteria</taxon>
        <taxon>Hyphomicrobiales</taxon>
        <taxon>Nitrobacteraceae</taxon>
        <taxon>Afipia</taxon>
    </lineage>
</organism>
<gene>
    <name evidence="2" type="ORF">G4V63_03215</name>
</gene>
<name>A0A7C9VI28_9BRAD</name>
<sequence>MAVAWIALNVYAFTMFAWDKWSAENKKRRIPEINLLFVALIGGSVGAVAGQQILRHKSYKEPFRTQLFAIVVLQLAAVSFFVFRLMFAKS</sequence>